<reference evidence="2 3" key="1">
    <citation type="submission" date="2017-10" db="EMBL/GenBank/DDBJ databases">
        <authorList>
            <person name="Regsiter A."/>
            <person name="William W."/>
        </authorList>
    </citation>
    <scope>NUCLEOTIDE SEQUENCE [LARGE SCALE GENOMIC DNA]</scope>
    <source>
        <strain evidence="2 3">CFBP6991</strain>
    </source>
</reference>
<proteinExistence type="predicted"/>
<evidence type="ECO:0000256" key="1">
    <source>
        <dbReference type="SAM" id="MobiDB-lite"/>
    </source>
</evidence>
<evidence type="ECO:0000313" key="3">
    <source>
        <dbReference type="Proteomes" id="UP000234345"/>
    </source>
</evidence>
<name>A0A7Z7IZA7_XANCH</name>
<evidence type="ECO:0000313" key="2">
    <source>
        <dbReference type="EMBL" id="SOO23124.1"/>
    </source>
</evidence>
<feature type="region of interest" description="Disordered" evidence="1">
    <location>
        <begin position="1"/>
        <end position="22"/>
    </location>
</feature>
<dbReference type="EMBL" id="OCZC01000046">
    <property type="protein sequence ID" value="SOO23124.1"/>
    <property type="molecule type" value="Genomic_DNA"/>
</dbReference>
<gene>
    <name evidence="2" type="ORF">XFF6991_180235</name>
</gene>
<protein>
    <submittedName>
        <fullName evidence="2">Uncharacterized protein</fullName>
    </submittedName>
</protein>
<accession>A0A7Z7IZA7</accession>
<organism evidence="2 3">
    <name type="scientific">Xanthomonas campestris pv. phaseoli</name>
    <dbReference type="NCBI Taxonomy" id="317013"/>
    <lineage>
        <taxon>Bacteria</taxon>
        <taxon>Pseudomonadati</taxon>
        <taxon>Pseudomonadota</taxon>
        <taxon>Gammaproteobacteria</taxon>
        <taxon>Lysobacterales</taxon>
        <taxon>Lysobacteraceae</taxon>
        <taxon>Xanthomonas</taxon>
    </lineage>
</organism>
<comment type="caution">
    <text evidence="2">The sequence shown here is derived from an EMBL/GenBank/DDBJ whole genome shotgun (WGS) entry which is preliminary data.</text>
</comment>
<dbReference type="AlphaFoldDB" id="A0A7Z7IZA7"/>
<dbReference type="Proteomes" id="UP000234345">
    <property type="component" value="Unassembled WGS sequence"/>
</dbReference>
<sequence length="114" mass="12641">MCAFARHRHSGEPRTHRVPEFSGDGRRPSFALAKVAATACVGPSWSCCHRRASLHHVSAAFQKLGRGWQFADPSGPLVWTWPEPTRFIRPVLILATGLVPEAARASREKYVVSH</sequence>
<feature type="compositionally biased region" description="Basic and acidic residues" evidence="1">
    <location>
        <begin position="10"/>
        <end position="22"/>
    </location>
</feature>